<organism evidence="2 3">
    <name type="scientific">Fusobacterium animalis ATCC 51191</name>
    <dbReference type="NCBI Taxonomy" id="997347"/>
    <lineage>
        <taxon>Bacteria</taxon>
        <taxon>Fusobacteriati</taxon>
        <taxon>Fusobacteriota</taxon>
        <taxon>Fusobacteriia</taxon>
        <taxon>Fusobacteriales</taxon>
        <taxon>Fusobacteriaceae</taxon>
        <taxon>Fusobacterium</taxon>
    </lineage>
</organism>
<evidence type="ECO:0000259" key="1">
    <source>
        <dbReference type="Pfam" id="PF24723"/>
    </source>
</evidence>
<dbReference type="PATRIC" id="fig|997347.4.peg.29"/>
<dbReference type="STRING" id="76859.RN98_01690"/>
<comment type="caution">
    <text evidence="2">The sequence shown here is derived from an EMBL/GenBank/DDBJ whole genome shotgun (WGS) entry which is preliminary data.</text>
</comment>
<dbReference type="EMBL" id="AFQD01000005">
    <property type="protein sequence ID" value="EGQ80942.1"/>
    <property type="molecule type" value="Genomic_DNA"/>
</dbReference>
<keyword evidence="3" id="KW-1185">Reference proteome</keyword>
<protein>
    <recommendedName>
        <fullName evidence="1">DUF7675 domain-containing protein</fullName>
    </recommendedName>
</protein>
<dbReference type="HOGENOM" id="CLU_189218_0_0_0"/>
<sequence>MLGDFYKKNKNDKIWWIDNIDTIGKLLFSFDKKTIFNLFADYPHNLTAEQKEIFDKENPYWKDFFSYRIK</sequence>
<proteinExistence type="predicted"/>
<dbReference type="AlphaFoldDB" id="F9EJC8"/>
<gene>
    <name evidence="2" type="ORF">HMPREF9094_0032</name>
</gene>
<reference evidence="2 3" key="1">
    <citation type="submission" date="2011-05" db="EMBL/GenBank/DDBJ databases">
        <authorList>
            <person name="Muzny D."/>
            <person name="Qin X."/>
            <person name="Deng J."/>
            <person name="Jiang H."/>
            <person name="Liu Y."/>
            <person name="Qu J."/>
            <person name="Song X.-Z."/>
            <person name="Zhang L."/>
            <person name="Thornton R."/>
            <person name="Coyle M."/>
            <person name="Francisco L."/>
            <person name="Jackson L."/>
            <person name="Javaid M."/>
            <person name="Korchina V."/>
            <person name="Kovar C."/>
            <person name="Mata R."/>
            <person name="Mathew T."/>
            <person name="Ngo R."/>
            <person name="Nguyen L."/>
            <person name="Nguyen N."/>
            <person name="Okwuonu G."/>
            <person name="Ongeri F."/>
            <person name="Pham C."/>
            <person name="Simmons D."/>
            <person name="Wilczek-Boney K."/>
            <person name="Hale W."/>
            <person name="Jakkamsetti A."/>
            <person name="Pham P."/>
            <person name="Ruth R."/>
            <person name="San Lucas F."/>
            <person name="Warren J."/>
            <person name="Zhang J."/>
            <person name="Zhao Z."/>
            <person name="Zhou C."/>
            <person name="Zhu D."/>
            <person name="Lee S."/>
            <person name="Bess C."/>
            <person name="Blankenburg K."/>
            <person name="Forbes L."/>
            <person name="Fu Q."/>
            <person name="Gubbala S."/>
            <person name="Hirani K."/>
            <person name="Jayaseelan J.C."/>
            <person name="Lara F."/>
            <person name="Munidasa M."/>
            <person name="Palculict T."/>
            <person name="Patil S."/>
            <person name="Pu L.-L."/>
            <person name="Saada N."/>
            <person name="Tang L."/>
            <person name="Weissenberger G."/>
            <person name="Zhu Y."/>
            <person name="Hemphill L."/>
            <person name="Shang Y."/>
            <person name="Youmans B."/>
            <person name="Ayvaz T."/>
            <person name="Ross M."/>
            <person name="Santibanez J."/>
            <person name="Aqrawi P."/>
            <person name="Gross S."/>
            <person name="Joshi V."/>
            <person name="Fowler G."/>
            <person name="Nazareth L."/>
            <person name="Reid J."/>
            <person name="Worley K."/>
            <person name="Petrosino J."/>
            <person name="Highlander S."/>
            <person name="Gibbs R."/>
        </authorList>
    </citation>
    <scope>NUCLEOTIDE SEQUENCE [LARGE SCALE GENOMIC DNA]</scope>
    <source>
        <strain evidence="2 3">ATCC 51191</strain>
    </source>
</reference>
<dbReference type="Pfam" id="PF24723">
    <property type="entry name" value="DUF7675"/>
    <property type="match status" value="1"/>
</dbReference>
<evidence type="ECO:0000313" key="2">
    <source>
        <dbReference type="EMBL" id="EGQ80942.1"/>
    </source>
</evidence>
<evidence type="ECO:0000313" key="3">
    <source>
        <dbReference type="Proteomes" id="UP000005392"/>
    </source>
</evidence>
<dbReference type="Proteomes" id="UP000005392">
    <property type="component" value="Unassembled WGS sequence"/>
</dbReference>
<feature type="domain" description="DUF7675" evidence="1">
    <location>
        <begin position="5"/>
        <end position="68"/>
    </location>
</feature>
<dbReference type="InterPro" id="IPR056092">
    <property type="entry name" value="DUF7675"/>
</dbReference>
<accession>F9EJC8</accession>
<name>F9EJC8_9FUSO</name>